<evidence type="ECO:0000256" key="10">
    <source>
        <dbReference type="RuleBase" id="RU351113"/>
    </source>
</evidence>
<dbReference type="EMBL" id="MT072621">
    <property type="protein sequence ID" value="QJX74349.1"/>
    <property type="molecule type" value="mRNA"/>
</dbReference>
<dbReference type="InterPro" id="IPR004117">
    <property type="entry name" value="7tm6_olfct_rcpt"/>
</dbReference>
<evidence type="ECO:0000256" key="4">
    <source>
        <dbReference type="ARBA" id="ARBA00022692"/>
    </source>
</evidence>
<comment type="similarity">
    <text evidence="10">Belongs to the insect chemoreceptor superfamily. Heteromeric odorant receptor channel (TC 1.A.69) family.</text>
</comment>
<evidence type="ECO:0000256" key="6">
    <source>
        <dbReference type="ARBA" id="ARBA00022989"/>
    </source>
</evidence>
<keyword evidence="6" id="KW-1133">Transmembrane helix</keyword>
<keyword evidence="2" id="KW-1003">Cell membrane</keyword>
<evidence type="ECO:0000256" key="8">
    <source>
        <dbReference type="ARBA" id="ARBA00023170"/>
    </source>
</evidence>
<dbReference type="Pfam" id="PF02949">
    <property type="entry name" value="7tm_6"/>
    <property type="match status" value="1"/>
</dbReference>
<keyword evidence="3 10" id="KW-0716">Sensory transduction</keyword>
<evidence type="ECO:0000256" key="1">
    <source>
        <dbReference type="ARBA" id="ARBA00004651"/>
    </source>
</evidence>
<dbReference type="GO" id="GO:0004984">
    <property type="term" value="F:olfactory receptor activity"/>
    <property type="evidence" value="ECO:0007669"/>
    <property type="project" value="InterPro"/>
</dbReference>
<evidence type="ECO:0000256" key="9">
    <source>
        <dbReference type="ARBA" id="ARBA00023224"/>
    </source>
</evidence>
<keyword evidence="9 10" id="KW-0807">Transducer</keyword>
<organism evidence="11">
    <name type="scientific">Ceracris kiangsu</name>
    <name type="common">Yellow-spined bamboo locust</name>
    <name type="synonym">Rammeacris kiangsu</name>
    <dbReference type="NCBI Taxonomy" id="227354"/>
    <lineage>
        <taxon>Eukaryota</taxon>
        <taxon>Metazoa</taxon>
        <taxon>Ecdysozoa</taxon>
        <taxon>Arthropoda</taxon>
        <taxon>Hexapoda</taxon>
        <taxon>Insecta</taxon>
        <taxon>Pterygota</taxon>
        <taxon>Neoptera</taxon>
        <taxon>Polyneoptera</taxon>
        <taxon>Orthoptera</taxon>
        <taxon>Caelifera</taxon>
        <taxon>Acrididea</taxon>
        <taxon>Acridomorpha</taxon>
        <taxon>Acridoidea</taxon>
        <taxon>Acrididae</taxon>
        <taxon>Gomphocerinae</taxon>
        <taxon>Ceracris</taxon>
    </lineage>
</organism>
<dbReference type="PANTHER" id="PTHR21137:SF35">
    <property type="entry name" value="ODORANT RECEPTOR 19A-RELATED"/>
    <property type="match status" value="1"/>
</dbReference>
<dbReference type="GO" id="GO:0005549">
    <property type="term" value="F:odorant binding"/>
    <property type="evidence" value="ECO:0007669"/>
    <property type="project" value="InterPro"/>
</dbReference>
<evidence type="ECO:0000313" key="11">
    <source>
        <dbReference type="EMBL" id="QJX74349.1"/>
    </source>
</evidence>
<dbReference type="PANTHER" id="PTHR21137">
    <property type="entry name" value="ODORANT RECEPTOR"/>
    <property type="match status" value="1"/>
</dbReference>
<sequence length="448" mass="49022">MEAEIKSLVGPSGWALQQVGVWRPVDSGPAGLRLLAAVFVVATDALVSTSSLVQLVVDTPTDPETLRDVFFQSTCSGAWAIRAVMFMQKRRRLQRLLVTLLDTRKRYAEEVPGIRKRYDRSAAILFFAWQMLPLTAISLWALEPATAPAETVVVGNATVVLRREPLVLWLPIDTQQSPAYEGIFALQVVGIATVSEVSVLLDIFFVTLMIHVTAEIAVLNANVTRIRLSRLSGKARQPYGSADATAVGQQSYKGGGQLADGDGPTGWSAAGTGHLSDKTLFYSQDMEDTQRRLYASLKTNIQHHQAIILCVNELEAGMSDSTYVTLAVNALTICLHAFGFVELFQGGGKGPAVVKRLLACPIYMGQTALFCLYGQSLIDHSERLLDSAFSCGWPAGDRRFCSALIIFMQQASQPLKIRVGKIVTLSRNSFLQIMNVSYTIFNMLLNTQ</sequence>
<comment type="subcellular location">
    <subcellularLocation>
        <location evidence="1 10">Cell membrane</location>
        <topology evidence="1 10">Multi-pass membrane protein</topology>
    </subcellularLocation>
</comment>
<dbReference type="AlphaFoldDB" id="A0A6M6DK03"/>
<dbReference type="GO" id="GO:0007165">
    <property type="term" value="P:signal transduction"/>
    <property type="evidence" value="ECO:0007669"/>
    <property type="project" value="UniProtKB-KW"/>
</dbReference>
<keyword evidence="7" id="KW-0472">Membrane</keyword>
<keyword evidence="5 10" id="KW-0552">Olfaction</keyword>
<proteinExistence type="evidence at transcript level"/>
<reference evidence="11" key="1">
    <citation type="submission" date="2020-01" db="EMBL/GenBank/DDBJ databases">
        <title>Identification and Expression Profiles Analysis of Chemosensory Genes from the Antennal Transcriptome of Ceracris kiangsu Tsai (Orthoptera: Acrididae).</title>
        <authorList>
            <person name="Li R."/>
            <person name="Jiang G.-f."/>
        </authorList>
    </citation>
    <scope>NUCLEOTIDE SEQUENCE</scope>
</reference>
<keyword evidence="8 10" id="KW-0675">Receptor</keyword>
<evidence type="ECO:0000256" key="5">
    <source>
        <dbReference type="ARBA" id="ARBA00022725"/>
    </source>
</evidence>
<accession>A0A6M6DK03</accession>
<evidence type="ECO:0000256" key="7">
    <source>
        <dbReference type="ARBA" id="ARBA00023136"/>
    </source>
</evidence>
<name>A0A6M6DK03_CERKI</name>
<protein>
    <recommendedName>
        <fullName evidence="10">Odorant receptor</fullName>
    </recommendedName>
</protein>
<evidence type="ECO:0000256" key="3">
    <source>
        <dbReference type="ARBA" id="ARBA00022606"/>
    </source>
</evidence>
<keyword evidence="4" id="KW-0812">Transmembrane</keyword>
<dbReference type="GO" id="GO:0005886">
    <property type="term" value="C:plasma membrane"/>
    <property type="evidence" value="ECO:0007669"/>
    <property type="project" value="UniProtKB-SubCell"/>
</dbReference>
<evidence type="ECO:0000256" key="2">
    <source>
        <dbReference type="ARBA" id="ARBA00022475"/>
    </source>
</evidence>